<dbReference type="Gene3D" id="1.20.1260.30">
    <property type="match status" value="1"/>
</dbReference>
<dbReference type="GO" id="GO:0032259">
    <property type="term" value="P:methylation"/>
    <property type="evidence" value="ECO:0007669"/>
    <property type="project" value="UniProtKB-KW"/>
</dbReference>
<dbReference type="REBASE" id="385373">
    <property type="entry name" value="M.SspR4I"/>
</dbReference>
<dbReference type="Pfam" id="PF02384">
    <property type="entry name" value="N6_Mtase"/>
    <property type="match status" value="1"/>
</dbReference>
<dbReference type="KEGG" id="srho:HH216_24520"/>
<feature type="domain" description="DNA methylase adenine-specific" evidence="8">
    <location>
        <begin position="165"/>
        <end position="450"/>
    </location>
</feature>
<dbReference type="Pfam" id="PF12161">
    <property type="entry name" value="HsdM_N"/>
    <property type="match status" value="1"/>
</dbReference>
<evidence type="ECO:0000256" key="5">
    <source>
        <dbReference type="ARBA" id="ARBA00022691"/>
    </source>
</evidence>
<accession>A0A7L5DST0</accession>
<organism evidence="10 11">
    <name type="scientific">Spirosoma rhododendri</name>
    <dbReference type="NCBI Taxonomy" id="2728024"/>
    <lineage>
        <taxon>Bacteria</taxon>
        <taxon>Pseudomonadati</taxon>
        <taxon>Bacteroidota</taxon>
        <taxon>Cytophagia</taxon>
        <taxon>Cytophagales</taxon>
        <taxon>Cytophagaceae</taxon>
        <taxon>Spirosoma</taxon>
    </lineage>
</organism>
<dbReference type="Gene3D" id="3.40.50.150">
    <property type="entry name" value="Vaccinia Virus protein VP39"/>
    <property type="match status" value="1"/>
</dbReference>
<comment type="similarity">
    <text evidence="1">Belongs to the N(4)/N(6)-methyltransferase family.</text>
</comment>
<proteinExistence type="inferred from homology"/>
<dbReference type="InterPro" id="IPR038333">
    <property type="entry name" value="T1MK-like_N_sf"/>
</dbReference>
<comment type="catalytic activity">
    <reaction evidence="7">
        <text>a 2'-deoxyadenosine in DNA + S-adenosyl-L-methionine = an N(6)-methyl-2'-deoxyadenosine in DNA + S-adenosyl-L-homocysteine + H(+)</text>
        <dbReference type="Rhea" id="RHEA:15197"/>
        <dbReference type="Rhea" id="RHEA-COMP:12418"/>
        <dbReference type="Rhea" id="RHEA-COMP:12419"/>
        <dbReference type="ChEBI" id="CHEBI:15378"/>
        <dbReference type="ChEBI" id="CHEBI:57856"/>
        <dbReference type="ChEBI" id="CHEBI:59789"/>
        <dbReference type="ChEBI" id="CHEBI:90615"/>
        <dbReference type="ChEBI" id="CHEBI:90616"/>
        <dbReference type="EC" id="2.1.1.72"/>
    </reaction>
</comment>
<dbReference type="AlphaFoldDB" id="A0A7L5DST0"/>
<evidence type="ECO:0000313" key="11">
    <source>
        <dbReference type="Proteomes" id="UP000501128"/>
    </source>
</evidence>
<dbReference type="Proteomes" id="UP000501128">
    <property type="component" value="Plasmid unnamed1"/>
</dbReference>
<protein>
    <recommendedName>
        <fullName evidence="2">site-specific DNA-methyltransferase (adenine-specific)</fullName>
        <ecNumber evidence="2">2.1.1.72</ecNumber>
    </recommendedName>
</protein>
<keyword evidence="11" id="KW-1185">Reference proteome</keyword>
<evidence type="ECO:0000256" key="1">
    <source>
        <dbReference type="ARBA" id="ARBA00006594"/>
    </source>
</evidence>
<feature type="domain" description="N6 adenine-specific DNA methyltransferase N-terminal" evidence="9">
    <location>
        <begin position="24"/>
        <end position="152"/>
    </location>
</feature>
<evidence type="ECO:0000256" key="3">
    <source>
        <dbReference type="ARBA" id="ARBA00022603"/>
    </source>
</evidence>
<dbReference type="InterPro" id="IPR003356">
    <property type="entry name" value="DNA_methylase_A-5"/>
</dbReference>
<keyword evidence="3 10" id="KW-0489">Methyltransferase</keyword>
<dbReference type="GO" id="GO:0009307">
    <property type="term" value="P:DNA restriction-modification system"/>
    <property type="evidence" value="ECO:0007669"/>
    <property type="project" value="UniProtKB-KW"/>
</dbReference>
<name>A0A7L5DST0_9BACT</name>
<dbReference type="InterPro" id="IPR022749">
    <property type="entry name" value="D12N6_MeTrfase_N"/>
</dbReference>
<dbReference type="PRINTS" id="PR00507">
    <property type="entry name" value="N12N6MTFRASE"/>
</dbReference>
<evidence type="ECO:0000256" key="2">
    <source>
        <dbReference type="ARBA" id="ARBA00011900"/>
    </source>
</evidence>
<keyword evidence="6" id="KW-0680">Restriction system</keyword>
<keyword evidence="10" id="KW-0614">Plasmid</keyword>
<dbReference type="InterPro" id="IPR052916">
    <property type="entry name" value="Type-I_RE_MTase_Subunit"/>
</dbReference>
<sequence>MSSTITAGVNDLLFDRILRKQEFEESLWNAADQLRSKAKLKSSEYASPMLGLFFLRYASNRFDRLTPQALVDYEATKDSRNAETIEAVYLRLCGYYLPEAARFDTLMNLSGEDNAIKAVKKAMEAFEQANPGAGIELPKNDYEKIPDATLRKILAEVARITMAEGDSFGKIYEYFLGKFALSEGQKGGEFYTPTSVVKLIVEILEPHEGRIFDPACGTGGMFVQSAKFIRSHSGTNHVSIYGQEKVKETSNLAKINLFVNGLKGDIRNVDTSLAAAAYVEKYADTEGKFDYVMANPPFNVDGVAVDDIDGHPLFAHYGLPVSAAKSGKKADAFSNANYLWVSLFATALNPTGRAGFVMANSASDARGGEAEVRKNLVNSGIVDVMVTVSSNFFYTVTLPVTVWFFDKAKTDAQHPNHDRTLFIDARSIYYQTSRSTRAFTEAQLMNLTSIVWLYRGETAQYDALRQRYQLALTTWRDHDVTTGAPVRPDDVKTYRGVQSHQCRVADAFGQLGSSIRFWLNTIDLLLTDEARQALTDNPTFAATLDVLTTVTPDALPDKAAISALYKRADEAVTFADKSLRPDKVGGKPDATFKKADLRGWLRKLATERDDLLFVLERVAYFESQLHWQDSHFPDGQYRDVEGLCKLASRADIAGQQYSLNPGRYVGVALEDDGRTDEEFRDFMHTQTNTLTTLHTEADQLQQQIETDMTFLFLDVNAEETV</sequence>
<evidence type="ECO:0000313" key="10">
    <source>
        <dbReference type="EMBL" id="QJD81539.1"/>
    </source>
</evidence>
<dbReference type="GO" id="GO:0009007">
    <property type="term" value="F:site-specific DNA-methyltransferase (adenine-specific) activity"/>
    <property type="evidence" value="ECO:0007669"/>
    <property type="project" value="UniProtKB-EC"/>
</dbReference>
<dbReference type="EC" id="2.1.1.72" evidence="2"/>
<evidence type="ECO:0000259" key="8">
    <source>
        <dbReference type="Pfam" id="PF02384"/>
    </source>
</evidence>
<keyword evidence="5" id="KW-0949">S-adenosyl-L-methionine</keyword>
<evidence type="ECO:0000256" key="4">
    <source>
        <dbReference type="ARBA" id="ARBA00022679"/>
    </source>
</evidence>
<keyword evidence="4 10" id="KW-0808">Transferase</keyword>
<gene>
    <name evidence="10" type="ORF">HH216_24520</name>
</gene>
<dbReference type="PANTHER" id="PTHR42998">
    <property type="entry name" value="TYPE I RESTRICTION ENZYME HINDVIIP M PROTEIN-RELATED"/>
    <property type="match status" value="1"/>
</dbReference>
<geneLocation type="plasmid" evidence="10 11">
    <name>unnamed1</name>
</geneLocation>
<dbReference type="GO" id="GO:0003677">
    <property type="term" value="F:DNA binding"/>
    <property type="evidence" value="ECO:0007669"/>
    <property type="project" value="InterPro"/>
</dbReference>
<evidence type="ECO:0000256" key="7">
    <source>
        <dbReference type="ARBA" id="ARBA00047942"/>
    </source>
</evidence>
<dbReference type="GO" id="GO:0008170">
    <property type="term" value="F:N-methyltransferase activity"/>
    <property type="evidence" value="ECO:0007669"/>
    <property type="project" value="InterPro"/>
</dbReference>
<reference evidence="10 11" key="1">
    <citation type="submission" date="2020-04" db="EMBL/GenBank/DDBJ databases">
        <title>Genome sequencing of novel species.</title>
        <authorList>
            <person name="Heo J."/>
            <person name="Kim S.-J."/>
            <person name="Kim J.-S."/>
            <person name="Hong S.-B."/>
            <person name="Kwon S.-W."/>
        </authorList>
    </citation>
    <scope>NUCLEOTIDE SEQUENCE [LARGE SCALE GENOMIC DNA]</scope>
    <source>
        <strain evidence="10 11">CJU-R4</strain>
        <plasmid evidence="10 11">unnamed1</plasmid>
    </source>
</reference>
<dbReference type="InterPro" id="IPR029063">
    <property type="entry name" value="SAM-dependent_MTases_sf"/>
</dbReference>
<dbReference type="EMBL" id="CP051678">
    <property type="protein sequence ID" value="QJD81539.1"/>
    <property type="molecule type" value="Genomic_DNA"/>
</dbReference>
<evidence type="ECO:0000256" key="6">
    <source>
        <dbReference type="ARBA" id="ARBA00022747"/>
    </source>
</evidence>
<dbReference type="RefSeq" id="WP_169553557.1">
    <property type="nucleotide sequence ID" value="NZ_CP051678.1"/>
</dbReference>
<dbReference type="SUPFAM" id="SSF53335">
    <property type="entry name" value="S-adenosyl-L-methionine-dependent methyltransferases"/>
    <property type="match status" value="1"/>
</dbReference>
<evidence type="ECO:0000259" key="9">
    <source>
        <dbReference type="Pfam" id="PF12161"/>
    </source>
</evidence>
<dbReference type="PANTHER" id="PTHR42998:SF1">
    <property type="entry name" value="TYPE I RESTRICTION ENZYME HINDI METHYLASE SUBUNIT"/>
    <property type="match status" value="1"/>
</dbReference>